<keyword evidence="2" id="KW-1185">Reference proteome</keyword>
<evidence type="ECO:0000313" key="2">
    <source>
        <dbReference type="Proteomes" id="UP000481861"/>
    </source>
</evidence>
<dbReference type="AlphaFoldDB" id="A0A7C8MGG2"/>
<evidence type="ECO:0000313" key="1">
    <source>
        <dbReference type="EMBL" id="KAF2874743.1"/>
    </source>
</evidence>
<dbReference type="EMBL" id="JAADJZ010000005">
    <property type="protein sequence ID" value="KAF2874743.1"/>
    <property type="molecule type" value="Genomic_DNA"/>
</dbReference>
<organism evidence="1 2">
    <name type="scientific">Massariosphaeria phaeospora</name>
    <dbReference type="NCBI Taxonomy" id="100035"/>
    <lineage>
        <taxon>Eukaryota</taxon>
        <taxon>Fungi</taxon>
        <taxon>Dikarya</taxon>
        <taxon>Ascomycota</taxon>
        <taxon>Pezizomycotina</taxon>
        <taxon>Dothideomycetes</taxon>
        <taxon>Pleosporomycetidae</taxon>
        <taxon>Pleosporales</taxon>
        <taxon>Pleosporales incertae sedis</taxon>
        <taxon>Massariosphaeria</taxon>
    </lineage>
</organism>
<accession>A0A7C8MGG2</accession>
<dbReference type="Proteomes" id="UP000481861">
    <property type="component" value="Unassembled WGS sequence"/>
</dbReference>
<name>A0A7C8MGG2_9PLEO</name>
<sequence>MAATPATYLERNGHLVYTCFVNGTLKFCIVKEGDVLGVPGNSYMFNPGLKDVTTIMGDHRTPTPKYIQQKLGKFKDPEAFRNICLNQPALLVPANQPDQLQTTEAWIAAVHRHLDTLLPNQWRRYPNNNY</sequence>
<gene>
    <name evidence="1" type="ORF">BDV95DRAFT_603538</name>
</gene>
<comment type="caution">
    <text evidence="1">The sequence shown here is derived from an EMBL/GenBank/DDBJ whole genome shotgun (WGS) entry which is preliminary data.</text>
</comment>
<protein>
    <submittedName>
        <fullName evidence="1">Uncharacterized protein</fullName>
    </submittedName>
</protein>
<reference evidence="1 2" key="1">
    <citation type="submission" date="2020-01" db="EMBL/GenBank/DDBJ databases">
        <authorList>
            <consortium name="DOE Joint Genome Institute"/>
            <person name="Haridas S."/>
            <person name="Albert R."/>
            <person name="Binder M."/>
            <person name="Bloem J."/>
            <person name="Labutti K."/>
            <person name="Salamov A."/>
            <person name="Andreopoulos B."/>
            <person name="Baker S.E."/>
            <person name="Barry K."/>
            <person name="Bills G."/>
            <person name="Bluhm B.H."/>
            <person name="Cannon C."/>
            <person name="Castanera R."/>
            <person name="Culley D.E."/>
            <person name="Daum C."/>
            <person name="Ezra D."/>
            <person name="Gonzalez J.B."/>
            <person name="Henrissat B."/>
            <person name="Kuo A."/>
            <person name="Liang C."/>
            <person name="Lipzen A."/>
            <person name="Lutzoni F."/>
            <person name="Magnuson J."/>
            <person name="Mondo S."/>
            <person name="Nolan M."/>
            <person name="Ohm R."/>
            <person name="Pangilinan J."/>
            <person name="Park H.-J.H."/>
            <person name="Ramirez L."/>
            <person name="Alfaro M."/>
            <person name="Sun H."/>
            <person name="Tritt A."/>
            <person name="Yoshinaga Y."/>
            <person name="Zwiers L.-H.L."/>
            <person name="Turgeon B.G."/>
            <person name="Goodwin S.B."/>
            <person name="Spatafora J.W."/>
            <person name="Crous P.W."/>
            <person name="Grigoriev I.V."/>
        </authorList>
    </citation>
    <scope>NUCLEOTIDE SEQUENCE [LARGE SCALE GENOMIC DNA]</scope>
    <source>
        <strain evidence="1 2">CBS 611.86</strain>
    </source>
</reference>
<proteinExistence type="predicted"/>